<feature type="transmembrane region" description="Helical" evidence="5">
    <location>
        <begin position="6"/>
        <end position="22"/>
    </location>
</feature>
<keyword evidence="7" id="KW-1185">Reference proteome</keyword>
<feature type="transmembrane region" description="Helical" evidence="5">
    <location>
        <begin position="143"/>
        <end position="164"/>
    </location>
</feature>
<feature type="transmembrane region" description="Helical" evidence="5">
    <location>
        <begin position="176"/>
        <end position="194"/>
    </location>
</feature>
<feature type="transmembrane region" description="Helical" evidence="5">
    <location>
        <begin position="62"/>
        <end position="78"/>
    </location>
</feature>
<dbReference type="NCBIfam" id="TIGR00659">
    <property type="entry name" value="CidB/LrgB family autolysis modulator"/>
    <property type="match status" value="1"/>
</dbReference>
<evidence type="ECO:0000313" key="6">
    <source>
        <dbReference type="EMBL" id="OOS02983.1"/>
    </source>
</evidence>
<name>A0A1T0AYF4_9PAST</name>
<keyword evidence="2 5" id="KW-0812">Transmembrane</keyword>
<organism evidence="6 7">
    <name type="scientific">[Haemophilus] felis</name>
    <dbReference type="NCBI Taxonomy" id="123822"/>
    <lineage>
        <taxon>Bacteria</taxon>
        <taxon>Pseudomonadati</taxon>
        <taxon>Pseudomonadota</taxon>
        <taxon>Gammaproteobacteria</taxon>
        <taxon>Pasteurellales</taxon>
        <taxon>Pasteurellaceae</taxon>
    </lineage>
</organism>
<dbReference type="Proteomes" id="UP000190023">
    <property type="component" value="Unassembled WGS sequence"/>
</dbReference>
<evidence type="ECO:0000256" key="5">
    <source>
        <dbReference type="SAM" id="Phobius"/>
    </source>
</evidence>
<keyword evidence="3 5" id="KW-1133">Transmembrane helix</keyword>
<dbReference type="GO" id="GO:0016020">
    <property type="term" value="C:membrane"/>
    <property type="evidence" value="ECO:0007669"/>
    <property type="project" value="UniProtKB-SubCell"/>
</dbReference>
<dbReference type="AlphaFoldDB" id="A0A1T0AYF4"/>
<sequence>MDYVIYLYSFLTLAAFWLALQFNKRWKSVVLNTFVLTVLILIVVLLITKIPYDDYWQGNSPLNHLLSVSIVALAVPLYEQLPQIRKHWKVLLFLTVFASLLTMLSGALLAIILGAQPQIVATLLPKSVTTPIAMAIAENLGGIPSVAAVGVIIAGLQGSIFGYLLLKILRVRHSEAIGLAIGAVSHVLGTVTCMDTDKKVGNYSSIALVLCGVISAVLAPFIFKLIYAMVAI</sequence>
<dbReference type="InterPro" id="IPR007300">
    <property type="entry name" value="CidB/LrgB"/>
</dbReference>
<feature type="transmembrane region" description="Helical" evidence="5">
    <location>
        <begin position="90"/>
        <end position="115"/>
    </location>
</feature>
<evidence type="ECO:0000313" key="7">
    <source>
        <dbReference type="Proteomes" id="UP000190023"/>
    </source>
</evidence>
<dbReference type="OrthoDB" id="9811701at2"/>
<evidence type="ECO:0000256" key="4">
    <source>
        <dbReference type="ARBA" id="ARBA00023136"/>
    </source>
</evidence>
<dbReference type="InterPro" id="IPR005261">
    <property type="entry name" value="YohK-like"/>
</dbReference>
<comment type="caution">
    <text evidence="6">The sequence shown here is derived from an EMBL/GenBank/DDBJ whole genome shotgun (WGS) entry which is preliminary data.</text>
</comment>
<protein>
    <submittedName>
        <fullName evidence="6">CidB/LrgB family autolysis modulator</fullName>
    </submittedName>
</protein>
<dbReference type="PANTHER" id="PTHR30249">
    <property type="entry name" value="PUTATIVE SEROTONIN TRANSPORTER"/>
    <property type="match status" value="1"/>
</dbReference>
<feature type="transmembrane region" description="Helical" evidence="5">
    <location>
        <begin position="206"/>
        <end position="227"/>
    </location>
</feature>
<gene>
    <name evidence="6" type="ORF">B0188_07135</name>
</gene>
<dbReference type="PANTHER" id="PTHR30249:SF0">
    <property type="entry name" value="PLASTIDAL GLYCOLATE_GLYCERATE TRANSLOCATOR 1, CHLOROPLASTIC"/>
    <property type="match status" value="1"/>
</dbReference>
<proteinExistence type="predicted"/>
<accession>A0A1T0AYF4</accession>
<feature type="transmembrane region" description="Helical" evidence="5">
    <location>
        <begin position="29"/>
        <end position="50"/>
    </location>
</feature>
<keyword evidence="4 5" id="KW-0472">Membrane</keyword>
<reference evidence="6 7" key="1">
    <citation type="submission" date="2017-02" db="EMBL/GenBank/DDBJ databases">
        <title>Draft genome sequence of Haemophilus felis CCUG 31170 type strain.</title>
        <authorList>
            <person name="Engstrom-Jakobsson H."/>
            <person name="Salva-Serra F."/>
            <person name="Thorell K."/>
            <person name="Gonzales-Siles L."/>
            <person name="Karlsson R."/>
            <person name="Boulund F."/>
            <person name="Engstrand L."/>
            <person name="Kristiansson E."/>
            <person name="Moore E."/>
        </authorList>
    </citation>
    <scope>NUCLEOTIDE SEQUENCE [LARGE SCALE GENOMIC DNA]</scope>
    <source>
        <strain evidence="6 7">CCUG 31170</strain>
    </source>
</reference>
<dbReference type="STRING" id="123822.B0188_07135"/>
<evidence type="ECO:0000256" key="3">
    <source>
        <dbReference type="ARBA" id="ARBA00022989"/>
    </source>
</evidence>
<dbReference type="Pfam" id="PF04172">
    <property type="entry name" value="LrgB"/>
    <property type="match status" value="1"/>
</dbReference>
<evidence type="ECO:0000256" key="2">
    <source>
        <dbReference type="ARBA" id="ARBA00022692"/>
    </source>
</evidence>
<dbReference type="EMBL" id="MUYB01000028">
    <property type="protein sequence ID" value="OOS02983.1"/>
    <property type="molecule type" value="Genomic_DNA"/>
</dbReference>
<comment type="subcellular location">
    <subcellularLocation>
        <location evidence="1">Membrane</location>
        <topology evidence="1">Multi-pass membrane protein</topology>
    </subcellularLocation>
</comment>
<evidence type="ECO:0000256" key="1">
    <source>
        <dbReference type="ARBA" id="ARBA00004141"/>
    </source>
</evidence>